<dbReference type="RefSeq" id="WP_126473276.1">
    <property type="nucleotide sequence ID" value="NZ_RXOE01000010.1"/>
</dbReference>
<dbReference type="InterPro" id="IPR038058">
    <property type="entry name" value="PhnH-like_sp"/>
</dbReference>
<dbReference type="EMBL" id="RXOE01000010">
    <property type="protein sequence ID" value="RTQ31084.1"/>
    <property type="molecule type" value="Genomic_DNA"/>
</dbReference>
<dbReference type="PIRSF" id="PIRSF020680">
    <property type="entry name" value="PhnH"/>
    <property type="match status" value="1"/>
</dbReference>
<accession>A0A431TEV2</accession>
<evidence type="ECO:0000313" key="1">
    <source>
        <dbReference type="EMBL" id="RTQ31084.1"/>
    </source>
</evidence>
<protein>
    <submittedName>
        <fullName evidence="1">Phosphonate C-P lyase system protein PhnH</fullName>
    </submittedName>
</protein>
<dbReference type="Pfam" id="PF05845">
    <property type="entry name" value="PhnH"/>
    <property type="match status" value="1"/>
</dbReference>
<dbReference type="Gene3D" id="3.40.50.11310">
    <property type="entry name" value="Bacterial phosphonate metabolism protein PhnH"/>
    <property type="match status" value="1"/>
</dbReference>
<dbReference type="InterPro" id="IPR008772">
    <property type="entry name" value="Phosphonate_metab_PhnH"/>
</dbReference>
<comment type="caution">
    <text evidence="1">The sequence shown here is derived from an EMBL/GenBank/DDBJ whole genome shotgun (WGS) entry which is preliminary data.</text>
</comment>
<dbReference type="NCBIfam" id="TIGR03292">
    <property type="entry name" value="PhnH_redo"/>
    <property type="match status" value="1"/>
</dbReference>
<organism evidence="1 2">
    <name type="scientific">Variovorax gossypii</name>
    <dbReference type="NCBI Taxonomy" id="1679495"/>
    <lineage>
        <taxon>Bacteria</taxon>
        <taxon>Pseudomonadati</taxon>
        <taxon>Pseudomonadota</taxon>
        <taxon>Betaproteobacteria</taxon>
        <taxon>Burkholderiales</taxon>
        <taxon>Comamonadaceae</taxon>
        <taxon>Variovorax</taxon>
    </lineage>
</organism>
<sequence length="208" mass="21470">MSALDLSTLGAGFSDAALGSQSVFRTALHALSHPGRVVALAHDAQTPSRGHPASAALLLALLDPDCTLWLSPSLAGSDAAAWLRFHTGCVLVNKPEAAQFAWVAQGDECPRLDSFAQGSDAYPDQSTTCVVDVAGLAEGGAGAWTLRGPGIRDSESVAVEGLPRTGATPFAAQWSANHAAFPRGVDMFLAAPGQIVGLPRTTRIEQEA</sequence>
<keyword evidence="2" id="KW-1185">Reference proteome</keyword>
<dbReference type="Proteomes" id="UP000267418">
    <property type="component" value="Unassembled WGS sequence"/>
</dbReference>
<keyword evidence="1" id="KW-0456">Lyase</keyword>
<dbReference type="GO" id="GO:0019634">
    <property type="term" value="P:organic phosphonate metabolic process"/>
    <property type="evidence" value="ECO:0007669"/>
    <property type="project" value="InterPro"/>
</dbReference>
<reference evidence="1 2" key="1">
    <citation type="submission" date="2018-12" db="EMBL/GenBank/DDBJ databases">
        <title>The genome of Variovorax gossypii DSM 100435.</title>
        <authorList>
            <person name="Gao J."/>
            <person name="Sun J."/>
        </authorList>
    </citation>
    <scope>NUCLEOTIDE SEQUENCE [LARGE SCALE GENOMIC DNA]</scope>
    <source>
        <strain evidence="1 2">DSM 100435</strain>
    </source>
</reference>
<dbReference type="OrthoDB" id="9814509at2"/>
<evidence type="ECO:0000313" key="2">
    <source>
        <dbReference type="Proteomes" id="UP000267418"/>
    </source>
</evidence>
<name>A0A431TEV2_9BURK</name>
<gene>
    <name evidence="1" type="primary">phnH</name>
    <name evidence="1" type="ORF">EJP69_26550</name>
</gene>
<dbReference type="GO" id="GO:0016829">
    <property type="term" value="F:lyase activity"/>
    <property type="evidence" value="ECO:0007669"/>
    <property type="project" value="UniProtKB-KW"/>
</dbReference>
<dbReference type="AlphaFoldDB" id="A0A431TEV2"/>
<dbReference type="SUPFAM" id="SSF159709">
    <property type="entry name" value="PhnH-like"/>
    <property type="match status" value="1"/>
</dbReference>
<proteinExistence type="predicted"/>